<feature type="compositionally biased region" description="Polar residues" evidence="3">
    <location>
        <begin position="126"/>
        <end position="136"/>
    </location>
</feature>
<feature type="compositionally biased region" description="Basic and acidic residues" evidence="3">
    <location>
        <begin position="52"/>
        <end position="80"/>
    </location>
</feature>
<comment type="caution">
    <text evidence="5">The sequence shown here is derived from an EMBL/GenBank/DDBJ whole genome shotgun (WGS) entry which is preliminary data.</text>
</comment>
<feature type="compositionally biased region" description="Polar residues" evidence="3">
    <location>
        <begin position="213"/>
        <end position="230"/>
    </location>
</feature>
<feature type="region of interest" description="Disordered" evidence="3">
    <location>
        <begin position="547"/>
        <end position="626"/>
    </location>
</feature>
<protein>
    <recommendedName>
        <fullName evidence="4">K Homology domain-containing protein</fullName>
    </recommendedName>
</protein>
<dbReference type="Gene3D" id="3.30.1370.10">
    <property type="entry name" value="K Homology domain, type 1"/>
    <property type="match status" value="2"/>
</dbReference>
<feature type="region of interest" description="Disordered" evidence="3">
    <location>
        <begin position="211"/>
        <end position="230"/>
    </location>
</feature>
<dbReference type="Proteomes" id="UP001154282">
    <property type="component" value="Unassembled WGS sequence"/>
</dbReference>
<feature type="compositionally biased region" description="Low complexity" evidence="3">
    <location>
        <begin position="453"/>
        <end position="468"/>
    </location>
</feature>
<feature type="compositionally biased region" description="Basic and acidic residues" evidence="3">
    <location>
        <begin position="616"/>
        <end position="626"/>
    </location>
</feature>
<feature type="domain" description="K Homology" evidence="4">
    <location>
        <begin position="226"/>
        <end position="341"/>
    </location>
</feature>
<evidence type="ECO:0000313" key="5">
    <source>
        <dbReference type="EMBL" id="CAI0406857.1"/>
    </source>
</evidence>
<feature type="compositionally biased region" description="Polar residues" evidence="3">
    <location>
        <begin position="406"/>
        <end position="420"/>
    </location>
</feature>
<feature type="non-terminal residue" evidence="5">
    <location>
        <position position="1"/>
    </location>
</feature>
<organism evidence="5 6">
    <name type="scientific">Linum tenue</name>
    <dbReference type="NCBI Taxonomy" id="586396"/>
    <lineage>
        <taxon>Eukaryota</taxon>
        <taxon>Viridiplantae</taxon>
        <taxon>Streptophyta</taxon>
        <taxon>Embryophyta</taxon>
        <taxon>Tracheophyta</taxon>
        <taxon>Spermatophyta</taxon>
        <taxon>Magnoliopsida</taxon>
        <taxon>eudicotyledons</taxon>
        <taxon>Gunneridae</taxon>
        <taxon>Pentapetalae</taxon>
        <taxon>rosids</taxon>
        <taxon>fabids</taxon>
        <taxon>Malpighiales</taxon>
        <taxon>Linaceae</taxon>
        <taxon>Linum</taxon>
    </lineage>
</organism>
<dbReference type="PROSITE" id="PS50084">
    <property type="entry name" value="KH_TYPE_1"/>
    <property type="match status" value="2"/>
</dbReference>
<keyword evidence="6" id="KW-1185">Reference proteome</keyword>
<feature type="region of interest" description="Disordered" evidence="3">
    <location>
        <begin position="365"/>
        <end position="430"/>
    </location>
</feature>
<feature type="compositionally biased region" description="Low complexity" evidence="3">
    <location>
        <begin position="602"/>
        <end position="615"/>
    </location>
</feature>
<feature type="region of interest" description="Disordered" evidence="3">
    <location>
        <begin position="25"/>
        <end position="136"/>
    </location>
</feature>
<evidence type="ECO:0000259" key="4">
    <source>
        <dbReference type="SMART" id="SM00322"/>
    </source>
</evidence>
<feature type="compositionally biased region" description="Low complexity" evidence="3">
    <location>
        <begin position="547"/>
        <end position="568"/>
    </location>
</feature>
<dbReference type="SMART" id="SM00322">
    <property type="entry name" value="KH"/>
    <property type="match status" value="2"/>
</dbReference>
<dbReference type="GO" id="GO:0003723">
    <property type="term" value="F:RNA binding"/>
    <property type="evidence" value="ECO:0007669"/>
    <property type="project" value="UniProtKB-UniRule"/>
</dbReference>
<dbReference type="AlphaFoldDB" id="A0AAV0JAI1"/>
<keyword evidence="2" id="KW-0694">RNA-binding</keyword>
<name>A0AAV0JAI1_9ROSI</name>
<evidence type="ECO:0000256" key="3">
    <source>
        <dbReference type="SAM" id="MobiDB-lite"/>
    </source>
</evidence>
<feature type="compositionally biased region" description="Low complexity" evidence="3">
    <location>
        <begin position="421"/>
        <end position="430"/>
    </location>
</feature>
<feature type="compositionally biased region" description="Polar residues" evidence="3">
    <location>
        <begin position="579"/>
        <end position="592"/>
    </location>
</feature>
<evidence type="ECO:0000313" key="6">
    <source>
        <dbReference type="Proteomes" id="UP001154282"/>
    </source>
</evidence>
<dbReference type="InterPro" id="IPR036612">
    <property type="entry name" value="KH_dom_type_1_sf"/>
</dbReference>
<dbReference type="EMBL" id="CAMGYJ010000004">
    <property type="protein sequence ID" value="CAI0406857.1"/>
    <property type="molecule type" value="Genomic_DNA"/>
</dbReference>
<feature type="compositionally biased region" description="Polar residues" evidence="3">
    <location>
        <begin position="483"/>
        <end position="499"/>
    </location>
</feature>
<feature type="compositionally biased region" description="Low complexity" evidence="3">
    <location>
        <begin position="365"/>
        <end position="386"/>
    </location>
</feature>
<feature type="compositionally biased region" description="Low complexity" evidence="3">
    <location>
        <begin position="101"/>
        <end position="124"/>
    </location>
</feature>
<dbReference type="PANTHER" id="PTHR10288">
    <property type="entry name" value="KH DOMAIN CONTAINING RNA BINDING PROTEIN"/>
    <property type="match status" value="1"/>
</dbReference>
<evidence type="ECO:0000256" key="2">
    <source>
        <dbReference type="PROSITE-ProRule" id="PRU00117"/>
    </source>
</evidence>
<gene>
    <name evidence="5" type="ORF">LITE_LOCUS13376</name>
</gene>
<feature type="region of interest" description="Disordered" evidence="3">
    <location>
        <begin position="452"/>
        <end position="530"/>
    </location>
</feature>
<feature type="domain" description="K Homology" evidence="4">
    <location>
        <begin position="133"/>
        <end position="206"/>
    </location>
</feature>
<reference evidence="5" key="1">
    <citation type="submission" date="2022-08" db="EMBL/GenBank/DDBJ databases">
        <authorList>
            <person name="Gutierrez-Valencia J."/>
        </authorList>
    </citation>
    <scope>NUCLEOTIDE SEQUENCE</scope>
</reference>
<sequence length="626" mass="66456">GNPSQARSGYQNGVVSRVCGHRPLNSVAAQSHKHPSTLPPSLLPSAMGDHLQQPDEERSEFSDSGKRKLEDTIELAKQKAQEIASRLISDAADPKRQRLGSENPSEPSPWSNSAPPAPSYPVSYAREQSQYGVQSSKKITIPNGKVGVVIGKGGETIKYIQLQSGAKIQITKDQEADPHALTRDVDLTGTPDQISRAEQLITDAISEADAGAYSNSSQGSNTKQSGAEQYSTKVPNDKVGLLIGKGGETIKYMQNKSGAKMQVSLKTINDIRTNLNLRCGPKCSTVSSSEYQSSKKYLQLCREIIPLHLPAGDPTTERTIYINGTAEQIEAAKELVNEVVNGKRILTSGGTNTYQQQAYQQPPYWAAGGQPPMQQQQAQYGYQQPGTHPTPPAYYGNYAAQPPAWDQSNQSAPQPPHQSTGYGYYGQQPQMGAAQVNPNYGYGQAPGAAANNYSQGYGQQPSSYGQVQAAPTHDQQKPYPTSGYGQSTDGAVASSQPSQEAPAYPQAAYNHPYWNSAGYPGQPAAAQTGYDQTGYSQAAYGTATQQDYGQGGYAAQPPAAGDYGQGAYSSGGYGQQQAETTPQTGTAANGATESGGYEVTTNNENGGQSGDGSSNDVKKEAPHSES</sequence>
<accession>A0AAV0JAI1</accession>
<dbReference type="InterPro" id="IPR004088">
    <property type="entry name" value="KH_dom_type_1"/>
</dbReference>
<dbReference type="Pfam" id="PF00013">
    <property type="entry name" value="KH_1"/>
    <property type="match status" value="2"/>
</dbReference>
<keyword evidence="1" id="KW-0677">Repeat</keyword>
<proteinExistence type="predicted"/>
<dbReference type="InterPro" id="IPR004087">
    <property type="entry name" value="KH_dom"/>
</dbReference>
<dbReference type="SUPFAM" id="SSF54791">
    <property type="entry name" value="Eukaryotic type KH-domain (KH-domain type I)"/>
    <property type="match status" value="2"/>
</dbReference>
<evidence type="ECO:0000256" key="1">
    <source>
        <dbReference type="ARBA" id="ARBA00022737"/>
    </source>
</evidence>